<evidence type="ECO:0000313" key="3">
    <source>
        <dbReference type="Proteomes" id="UP001519273"/>
    </source>
</evidence>
<organism evidence="2 3">
    <name type="scientific">Paenibacillus sediminis</name>
    <dbReference type="NCBI Taxonomy" id="664909"/>
    <lineage>
        <taxon>Bacteria</taxon>
        <taxon>Bacillati</taxon>
        <taxon>Bacillota</taxon>
        <taxon>Bacilli</taxon>
        <taxon>Bacillales</taxon>
        <taxon>Paenibacillaceae</taxon>
        <taxon>Paenibacillus</taxon>
    </lineage>
</organism>
<dbReference type="EMBL" id="JAGGKP010000002">
    <property type="protein sequence ID" value="MBP1936600.1"/>
    <property type="molecule type" value="Genomic_DNA"/>
</dbReference>
<dbReference type="PANTHER" id="PTHR46401">
    <property type="entry name" value="GLYCOSYLTRANSFERASE WBBK-RELATED"/>
    <property type="match status" value="1"/>
</dbReference>
<dbReference type="SUPFAM" id="SSF53756">
    <property type="entry name" value="UDP-Glycosyltransferase/glycogen phosphorylase"/>
    <property type="match status" value="1"/>
</dbReference>
<dbReference type="PANTHER" id="PTHR46401:SF2">
    <property type="entry name" value="GLYCOSYLTRANSFERASE WBBK-RELATED"/>
    <property type="match status" value="1"/>
</dbReference>
<sequence length="746" mass="87991">MKAKRILWLLNHDTLSKFELPLIRDLGFEIFTPKIALKEILQASGSITYDYDHTLTIPEEDLNTLNQYDFCSLVDMPLNIKKIINSYFATAITYTDTSFSILRKLIHNFEGNIFFRAFGVGLSKFNNYTELIDYYFQRNDKYKLQQISDRFWFSQCYPNLAEVEEDIYKKNAIYMPLGLPLEFYDIENQWVGDMNKLLFFCSRIKYVAEAEKVYNEFKRDFRDFDYLIAGNQPVPVDDDKVTGFLEREELNELYRKCKVMYYHSTNPRHLHYHPLEAMIAGMPVVYMDGGLLSFLGGKRQAGRCKDINEARNKVQRILDGDAQLIEDIRQDQKEILYKFSYEFNKEEWENNFLPIVETINSMDINSPKKIAVFTSIEQEKCHLDDSIEMVSMLYQGIIELNAQNRLILNVYKDSHDFENDISELTEKNVTLREYTMESISAEHVSDTLALMFKNQSLWHDSYLLPVDYAQNYVDADLWLFLDHQIEKPIAPIIPFGIYVDNIGDRHYETISSARISNLKNAAFILTNSQQTKIDLIKHLGIKKEKIYRIPFAYSKRKLNSQIYQGTGYILIEADLNRTELVKKLFDDVNGYFELYRNELNIKIYFNNYVKDKNGRLFEELNELVQKSDLLKNNISLYVNLEKNEYDALYAHAQKIIIPHNMKNIFYKLAKAAYFSKQIIVNDFPFYKEFEDILNYNFHYKKFNTNKNVLLEVLSIHDEVAPSEFKYNNDKTGYFTNDVSSAWRKLL</sequence>
<name>A0ABS4H243_9BACL</name>
<evidence type="ECO:0008006" key="4">
    <source>
        <dbReference type="Google" id="ProtNLM"/>
    </source>
</evidence>
<evidence type="ECO:0000256" key="1">
    <source>
        <dbReference type="ARBA" id="ARBA00022679"/>
    </source>
</evidence>
<keyword evidence="1" id="KW-0808">Transferase</keyword>
<gene>
    <name evidence="2" type="ORF">J2Z20_001481</name>
</gene>
<keyword evidence="3" id="KW-1185">Reference proteome</keyword>
<protein>
    <recommendedName>
        <fullName evidence="4">Glycosyltransferase</fullName>
    </recommendedName>
</protein>
<proteinExistence type="predicted"/>
<dbReference type="Gene3D" id="3.40.50.2000">
    <property type="entry name" value="Glycogen Phosphorylase B"/>
    <property type="match status" value="1"/>
</dbReference>
<reference evidence="2 3" key="1">
    <citation type="submission" date="2021-03" db="EMBL/GenBank/DDBJ databases">
        <title>Genomic Encyclopedia of Type Strains, Phase IV (KMG-IV): sequencing the most valuable type-strain genomes for metagenomic binning, comparative biology and taxonomic classification.</title>
        <authorList>
            <person name="Goeker M."/>
        </authorList>
    </citation>
    <scope>NUCLEOTIDE SEQUENCE [LARGE SCALE GENOMIC DNA]</scope>
    <source>
        <strain evidence="2 3">DSM 23491</strain>
    </source>
</reference>
<dbReference type="Proteomes" id="UP001519273">
    <property type="component" value="Unassembled WGS sequence"/>
</dbReference>
<evidence type="ECO:0000313" key="2">
    <source>
        <dbReference type="EMBL" id="MBP1936600.1"/>
    </source>
</evidence>
<dbReference type="RefSeq" id="WP_209847476.1">
    <property type="nucleotide sequence ID" value="NZ_CBCRVE010000003.1"/>
</dbReference>
<accession>A0ABS4H243</accession>
<comment type="caution">
    <text evidence="2">The sequence shown here is derived from an EMBL/GenBank/DDBJ whole genome shotgun (WGS) entry which is preliminary data.</text>
</comment>